<protein>
    <submittedName>
        <fullName evidence="1">Uncharacterized protein</fullName>
    </submittedName>
</protein>
<proteinExistence type="predicted"/>
<dbReference type="RefSeq" id="XP_014562298.1">
    <property type="nucleotide sequence ID" value="XM_014706812.1"/>
</dbReference>
<reference evidence="1 2" key="1">
    <citation type="journal article" date="2013" name="PLoS Genet.">
        <title>Comparative genome structure, secondary metabolite, and effector coding capacity across Cochliobolus pathogens.</title>
        <authorList>
            <person name="Condon B.J."/>
            <person name="Leng Y."/>
            <person name="Wu D."/>
            <person name="Bushley K.E."/>
            <person name="Ohm R.A."/>
            <person name="Otillar R."/>
            <person name="Martin J."/>
            <person name="Schackwitz W."/>
            <person name="Grimwood J."/>
            <person name="MohdZainudin N."/>
            <person name="Xue C."/>
            <person name="Wang R."/>
            <person name="Manning V.A."/>
            <person name="Dhillon B."/>
            <person name="Tu Z.J."/>
            <person name="Steffenson B.J."/>
            <person name="Salamov A."/>
            <person name="Sun H."/>
            <person name="Lowry S."/>
            <person name="LaButti K."/>
            <person name="Han J."/>
            <person name="Copeland A."/>
            <person name="Lindquist E."/>
            <person name="Barry K."/>
            <person name="Schmutz J."/>
            <person name="Baker S.E."/>
            <person name="Ciuffetti L.M."/>
            <person name="Grigoriev I.V."/>
            <person name="Zhong S."/>
            <person name="Turgeon B.G."/>
        </authorList>
    </citation>
    <scope>NUCLEOTIDE SEQUENCE [LARGE SCALE GENOMIC DNA]</scope>
    <source>
        <strain evidence="1 2">FI3</strain>
    </source>
</reference>
<feature type="non-terminal residue" evidence="1">
    <location>
        <position position="1"/>
    </location>
</feature>
<evidence type="ECO:0000313" key="1">
    <source>
        <dbReference type="EMBL" id="EUN32665.1"/>
    </source>
</evidence>
<evidence type="ECO:0000313" key="2">
    <source>
        <dbReference type="Proteomes" id="UP000054337"/>
    </source>
</evidence>
<gene>
    <name evidence="1" type="ORF">COCVIDRAFT_84606</name>
</gene>
<dbReference type="Proteomes" id="UP000054337">
    <property type="component" value="Unassembled WGS sequence"/>
</dbReference>
<sequence>PAVAVLAPDFIIFVQFIILLQSTLSSYDIFFSNTGTHSESSLYLSEFAVSSRSPFPDRAEKWVFRQVAWGK</sequence>
<keyword evidence="2" id="KW-1185">Reference proteome</keyword>
<accession>W7F3I7</accession>
<organism evidence="1 2">
    <name type="scientific">Bipolaris victoriae (strain FI3)</name>
    <name type="common">Victoria blight of oats agent</name>
    <name type="synonym">Cochliobolus victoriae</name>
    <dbReference type="NCBI Taxonomy" id="930091"/>
    <lineage>
        <taxon>Eukaryota</taxon>
        <taxon>Fungi</taxon>
        <taxon>Dikarya</taxon>
        <taxon>Ascomycota</taxon>
        <taxon>Pezizomycotina</taxon>
        <taxon>Dothideomycetes</taxon>
        <taxon>Pleosporomycetidae</taxon>
        <taxon>Pleosporales</taxon>
        <taxon>Pleosporineae</taxon>
        <taxon>Pleosporaceae</taxon>
        <taxon>Bipolaris</taxon>
    </lineage>
</organism>
<dbReference type="EMBL" id="KI968692">
    <property type="protein sequence ID" value="EUN32665.1"/>
    <property type="molecule type" value="Genomic_DNA"/>
</dbReference>
<dbReference type="AlphaFoldDB" id="W7F3I7"/>
<dbReference type="GeneID" id="26258146"/>
<dbReference type="HOGENOM" id="CLU_2746833_0_0_1"/>
<name>W7F3I7_BIPV3</name>